<dbReference type="AlphaFoldDB" id="A0A4U6S4Y5"/>
<reference evidence="1 2" key="1">
    <citation type="submission" date="2019-05" db="EMBL/GenBank/DDBJ databases">
        <title>Draft Genome of Bradyrhizobium elkanii strain SEMIA 938, Used in Commercial Inoculants for Lupinus spp. in Brazil.</title>
        <authorList>
            <person name="Hungria M."/>
            <person name="Delamuta J.R.M."/>
            <person name="Ribeiro R.A."/>
            <person name="Nogueira M.A."/>
        </authorList>
    </citation>
    <scope>NUCLEOTIDE SEQUENCE [LARGE SCALE GENOMIC DNA]</scope>
    <source>
        <strain evidence="1 2">Semia 938</strain>
    </source>
</reference>
<dbReference type="RefSeq" id="WP_137477681.1">
    <property type="nucleotide sequence ID" value="NZ_SZZP01000004.1"/>
</dbReference>
<accession>A0A4U6S4Y5</accession>
<sequence>MRYQLAGHLLFSPWLPNFHRMVHGSIRGLQGLTDRIKVRASEKDIWVTVDADRIFGSVLGAKQLVSAIKPFQEFATPDSSAALDRWSNEQQRGSIVLRISQGALVYSDSADRCEIEFPDTLSAPLCVLTVPVHFERHWIRAGDRAYL</sequence>
<gene>
    <name evidence="1" type="ORF">FDV58_07550</name>
</gene>
<organism evidence="1 2">
    <name type="scientific">Bradyrhizobium elkanii</name>
    <dbReference type="NCBI Taxonomy" id="29448"/>
    <lineage>
        <taxon>Bacteria</taxon>
        <taxon>Pseudomonadati</taxon>
        <taxon>Pseudomonadota</taxon>
        <taxon>Alphaproteobacteria</taxon>
        <taxon>Hyphomicrobiales</taxon>
        <taxon>Nitrobacteraceae</taxon>
        <taxon>Bradyrhizobium</taxon>
    </lineage>
</organism>
<comment type="caution">
    <text evidence="1">The sequence shown here is derived from an EMBL/GenBank/DDBJ whole genome shotgun (WGS) entry which is preliminary data.</text>
</comment>
<protein>
    <submittedName>
        <fullName evidence="1">Uncharacterized protein</fullName>
    </submittedName>
</protein>
<proteinExistence type="predicted"/>
<evidence type="ECO:0000313" key="2">
    <source>
        <dbReference type="Proteomes" id="UP000305095"/>
    </source>
</evidence>
<name>A0A4U6S4Y5_BRAEL</name>
<evidence type="ECO:0000313" key="1">
    <source>
        <dbReference type="EMBL" id="TKV82340.1"/>
    </source>
</evidence>
<dbReference type="EMBL" id="SZZP01000004">
    <property type="protein sequence ID" value="TKV82340.1"/>
    <property type="molecule type" value="Genomic_DNA"/>
</dbReference>
<dbReference type="Proteomes" id="UP000305095">
    <property type="component" value="Unassembled WGS sequence"/>
</dbReference>